<dbReference type="Proteomes" id="UP000886653">
    <property type="component" value="Unassembled WGS sequence"/>
</dbReference>
<comment type="caution">
    <text evidence="7">The sequence shown here is derived from an EMBL/GenBank/DDBJ whole genome shotgun (WGS) entry which is preliminary data.</text>
</comment>
<dbReference type="GO" id="GO:0033819">
    <property type="term" value="F:lipoyl(octanoyl) transferase activity"/>
    <property type="evidence" value="ECO:0007669"/>
    <property type="project" value="UniProtKB-EC"/>
</dbReference>
<evidence type="ECO:0000256" key="5">
    <source>
        <dbReference type="ARBA" id="ARBA00023315"/>
    </source>
</evidence>
<keyword evidence="8" id="KW-1185">Reference proteome</keyword>
<dbReference type="PROSITE" id="PS51733">
    <property type="entry name" value="BPL_LPL_CATALYTIC"/>
    <property type="match status" value="1"/>
</dbReference>
<evidence type="ECO:0000256" key="1">
    <source>
        <dbReference type="ARBA" id="ARBA00004821"/>
    </source>
</evidence>
<comment type="pathway">
    <text evidence="1">Protein modification; protein lipoylation via endogenous pathway; protein N(6)-(lipoyl)lysine from octanoyl-[acyl-carrier-protein]: step 1/2.</text>
</comment>
<dbReference type="PANTHER" id="PTHR10993:SF7">
    <property type="entry name" value="LIPOYLTRANSFERASE 2, MITOCHONDRIAL-RELATED"/>
    <property type="match status" value="1"/>
</dbReference>
<dbReference type="AlphaFoldDB" id="A0A9P6NF92"/>
<dbReference type="PANTHER" id="PTHR10993">
    <property type="entry name" value="OCTANOYLTRANSFERASE"/>
    <property type="match status" value="1"/>
</dbReference>
<gene>
    <name evidence="7" type="ORF">CROQUDRAFT_659413</name>
</gene>
<sequence length="299" mass="33137">MLSLFNSQSTRSHSSLTKNLPPLYWSYIPTPVSYLHALSLQHALVRHKIDTKSIHNSPDFLLLLQHQPVYTTGRRTTNSVWLAEEMTRLARANPGADFISTLRGGQTTFHGPGQLVGYPILDIGQMGLTTRDYVDRLLKVLGAVLVHPVLPIPIQTLDSRTDPNLPVGTFVGDVRKKIASIGIQVRRRVTSHGFALNVEQACQAGFQHILACGLSNTRSISIESALSELTTEKVTKPAPLRVSDMVRPTVEVFGNLFGREMCEFKHTDQSLDPTTFRLLEELNLSTQHSSARALHSSRA</sequence>
<name>A0A9P6NF92_9BASI</name>
<dbReference type="OrthoDB" id="19908at2759"/>
<accession>A0A9P6NF92</accession>
<evidence type="ECO:0000313" key="7">
    <source>
        <dbReference type="EMBL" id="KAG0144868.1"/>
    </source>
</evidence>
<dbReference type="Pfam" id="PF21948">
    <property type="entry name" value="LplA-B_cat"/>
    <property type="match status" value="1"/>
</dbReference>
<dbReference type="PROSITE" id="PS01313">
    <property type="entry name" value="LIPB"/>
    <property type="match status" value="1"/>
</dbReference>
<evidence type="ECO:0000256" key="4">
    <source>
        <dbReference type="ARBA" id="ARBA00022679"/>
    </source>
</evidence>
<keyword evidence="4" id="KW-0808">Transferase</keyword>
<protein>
    <recommendedName>
        <fullName evidence="3">lipoyl(octanoyl) transferase</fullName>
        <ecNumber evidence="3">2.3.1.181</ecNumber>
    </recommendedName>
</protein>
<dbReference type="EMBL" id="MU167287">
    <property type="protein sequence ID" value="KAG0144868.1"/>
    <property type="molecule type" value="Genomic_DNA"/>
</dbReference>
<dbReference type="InterPro" id="IPR045864">
    <property type="entry name" value="aa-tRNA-synth_II/BPL/LPL"/>
</dbReference>
<evidence type="ECO:0000259" key="6">
    <source>
        <dbReference type="PROSITE" id="PS51733"/>
    </source>
</evidence>
<organism evidence="7 8">
    <name type="scientific">Cronartium quercuum f. sp. fusiforme G11</name>
    <dbReference type="NCBI Taxonomy" id="708437"/>
    <lineage>
        <taxon>Eukaryota</taxon>
        <taxon>Fungi</taxon>
        <taxon>Dikarya</taxon>
        <taxon>Basidiomycota</taxon>
        <taxon>Pucciniomycotina</taxon>
        <taxon>Pucciniomycetes</taxon>
        <taxon>Pucciniales</taxon>
        <taxon>Coleosporiaceae</taxon>
        <taxon>Cronartium</taxon>
    </lineage>
</organism>
<dbReference type="EC" id="2.3.1.181" evidence="3"/>
<dbReference type="InterPro" id="IPR020605">
    <property type="entry name" value="Octanoyltransferase_CS"/>
</dbReference>
<evidence type="ECO:0000256" key="2">
    <source>
        <dbReference type="ARBA" id="ARBA00007907"/>
    </source>
</evidence>
<proteinExistence type="inferred from homology"/>
<evidence type="ECO:0000256" key="3">
    <source>
        <dbReference type="ARBA" id="ARBA00012334"/>
    </source>
</evidence>
<feature type="domain" description="BPL/LPL catalytic" evidence="6">
    <location>
        <begin position="55"/>
        <end position="241"/>
    </location>
</feature>
<keyword evidence="5" id="KW-0012">Acyltransferase</keyword>
<dbReference type="GO" id="GO:0009249">
    <property type="term" value="P:protein lipoylation"/>
    <property type="evidence" value="ECO:0007669"/>
    <property type="project" value="InterPro"/>
</dbReference>
<reference evidence="7" key="1">
    <citation type="submission" date="2013-11" db="EMBL/GenBank/DDBJ databases">
        <title>Genome sequence of the fusiform rust pathogen reveals effectors for host alternation and coevolution with pine.</title>
        <authorList>
            <consortium name="DOE Joint Genome Institute"/>
            <person name="Smith K."/>
            <person name="Pendleton A."/>
            <person name="Kubisiak T."/>
            <person name="Anderson C."/>
            <person name="Salamov A."/>
            <person name="Aerts A."/>
            <person name="Riley R."/>
            <person name="Clum A."/>
            <person name="Lindquist E."/>
            <person name="Ence D."/>
            <person name="Campbell M."/>
            <person name="Kronenberg Z."/>
            <person name="Feau N."/>
            <person name="Dhillon B."/>
            <person name="Hamelin R."/>
            <person name="Burleigh J."/>
            <person name="Smith J."/>
            <person name="Yandell M."/>
            <person name="Nelson C."/>
            <person name="Grigoriev I."/>
            <person name="Davis J."/>
        </authorList>
    </citation>
    <scope>NUCLEOTIDE SEQUENCE</scope>
    <source>
        <strain evidence="7">G11</strain>
    </source>
</reference>
<dbReference type="NCBIfam" id="TIGR00214">
    <property type="entry name" value="lipB"/>
    <property type="match status" value="1"/>
</dbReference>
<comment type="similarity">
    <text evidence="2">Belongs to the LipB family.</text>
</comment>
<dbReference type="InterPro" id="IPR004143">
    <property type="entry name" value="BPL_LPL_catalytic"/>
</dbReference>
<evidence type="ECO:0000313" key="8">
    <source>
        <dbReference type="Proteomes" id="UP000886653"/>
    </source>
</evidence>
<dbReference type="SUPFAM" id="SSF55681">
    <property type="entry name" value="Class II aaRS and biotin synthetases"/>
    <property type="match status" value="1"/>
</dbReference>
<dbReference type="Gene3D" id="3.30.930.10">
    <property type="entry name" value="Bira Bifunctional Protein, Domain 2"/>
    <property type="match status" value="1"/>
</dbReference>
<dbReference type="InterPro" id="IPR000544">
    <property type="entry name" value="Octanoyltransferase"/>
</dbReference>